<dbReference type="RefSeq" id="WP_356498604.1">
    <property type="nucleotide sequence ID" value="NZ_JBEXEF010000149.1"/>
</dbReference>
<evidence type="ECO:0000313" key="2">
    <source>
        <dbReference type="Proteomes" id="UP001550044"/>
    </source>
</evidence>
<protein>
    <submittedName>
        <fullName evidence="1">Uncharacterized protein</fullName>
    </submittedName>
</protein>
<proteinExistence type="predicted"/>
<dbReference type="Proteomes" id="UP001550044">
    <property type="component" value="Unassembled WGS sequence"/>
</dbReference>
<accession>A0ABV2UCW7</accession>
<sequence length="40" mass="4222">MSDADHHKPFEGCRLPVVPTDYAPELTGIGPYAAQLGAVP</sequence>
<comment type="caution">
    <text evidence="1">The sequence shown here is derived from an EMBL/GenBank/DDBJ whole genome shotgun (WGS) entry which is preliminary data.</text>
</comment>
<gene>
    <name evidence="1" type="ORF">ABZV61_23510</name>
</gene>
<evidence type="ECO:0000313" key="1">
    <source>
        <dbReference type="EMBL" id="MET8435698.1"/>
    </source>
</evidence>
<keyword evidence="2" id="KW-1185">Reference proteome</keyword>
<dbReference type="EMBL" id="JBEXIP010000019">
    <property type="protein sequence ID" value="MET8435698.1"/>
    <property type="molecule type" value="Genomic_DNA"/>
</dbReference>
<name>A0ABV2UCW7_9ACTN</name>
<organism evidence="1 2">
    <name type="scientific">Streptomyces sp. 900116325</name>
    <dbReference type="NCBI Taxonomy" id="3154295"/>
    <lineage>
        <taxon>Bacteria</taxon>
        <taxon>Bacillati</taxon>
        <taxon>Actinomycetota</taxon>
        <taxon>Actinomycetes</taxon>
        <taxon>Kitasatosporales</taxon>
        <taxon>Streptomycetaceae</taxon>
        <taxon>Streptomyces</taxon>
    </lineage>
</organism>
<reference evidence="1 2" key="1">
    <citation type="submission" date="2024-06" db="EMBL/GenBank/DDBJ databases">
        <title>The Natural Products Discovery Center: Release of the First 8490 Sequenced Strains for Exploring Actinobacteria Biosynthetic Diversity.</title>
        <authorList>
            <person name="Kalkreuter E."/>
            <person name="Kautsar S.A."/>
            <person name="Yang D."/>
            <person name="Bader C.D."/>
            <person name="Teijaro C.N."/>
            <person name="Fluegel L."/>
            <person name="Davis C.M."/>
            <person name="Simpson J.R."/>
            <person name="Lauterbach L."/>
            <person name="Steele A.D."/>
            <person name="Gui C."/>
            <person name="Meng S."/>
            <person name="Li G."/>
            <person name="Viehrig K."/>
            <person name="Ye F."/>
            <person name="Su P."/>
            <person name="Kiefer A.F."/>
            <person name="Nichols A."/>
            <person name="Cepeda A.J."/>
            <person name="Yan W."/>
            <person name="Fan B."/>
            <person name="Jiang Y."/>
            <person name="Adhikari A."/>
            <person name="Zheng C.-J."/>
            <person name="Schuster L."/>
            <person name="Cowan T.M."/>
            <person name="Smanski M.J."/>
            <person name="Chevrette M.G."/>
            <person name="De Carvalho L.P.S."/>
            <person name="Shen B."/>
        </authorList>
    </citation>
    <scope>NUCLEOTIDE SEQUENCE [LARGE SCALE GENOMIC DNA]</scope>
    <source>
        <strain evidence="1 2">NPDC005137</strain>
    </source>
</reference>